<proteinExistence type="predicted"/>
<evidence type="ECO:0000313" key="4">
    <source>
        <dbReference type="EMBL" id="VDN31064.1"/>
    </source>
</evidence>
<dbReference type="AlphaFoldDB" id="A0A3P7MN66"/>
<dbReference type="Gene3D" id="3.30.70.330">
    <property type="match status" value="1"/>
</dbReference>
<dbReference type="InterPro" id="IPR035979">
    <property type="entry name" value="RBD_domain_sf"/>
</dbReference>
<keyword evidence="1" id="KW-0694">RNA-binding</keyword>
<evidence type="ECO:0000313" key="5">
    <source>
        <dbReference type="Proteomes" id="UP000281553"/>
    </source>
</evidence>
<dbReference type="SUPFAM" id="SSF54928">
    <property type="entry name" value="RNA-binding domain, RBD"/>
    <property type="match status" value="1"/>
</dbReference>
<dbReference type="Pfam" id="PF00076">
    <property type="entry name" value="RRM_1"/>
    <property type="match status" value="1"/>
</dbReference>
<feature type="compositionally biased region" description="Basic residues" evidence="2">
    <location>
        <begin position="10"/>
        <end position="20"/>
    </location>
</feature>
<evidence type="ECO:0000256" key="2">
    <source>
        <dbReference type="SAM" id="MobiDB-lite"/>
    </source>
</evidence>
<accession>A0A3P7MN66</accession>
<dbReference type="Proteomes" id="UP000281553">
    <property type="component" value="Unassembled WGS sequence"/>
</dbReference>
<evidence type="ECO:0000256" key="1">
    <source>
        <dbReference type="PROSITE-ProRule" id="PRU00176"/>
    </source>
</evidence>
<name>A0A3P7MN66_DIBLA</name>
<sequence length="74" mass="8320">MQGAGAVGRTRQKTSKKKAKRNPDPNRLYVGSLPISVNNRDLHEYFSVFGIVKEAFVLKGHQDNSRGFIVFQDV</sequence>
<keyword evidence="5" id="KW-1185">Reference proteome</keyword>
<gene>
    <name evidence="4" type="ORF">DILT_LOCUS15675</name>
</gene>
<reference evidence="4 5" key="1">
    <citation type="submission" date="2018-11" db="EMBL/GenBank/DDBJ databases">
        <authorList>
            <consortium name="Pathogen Informatics"/>
        </authorList>
    </citation>
    <scope>NUCLEOTIDE SEQUENCE [LARGE SCALE GENOMIC DNA]</scope>
</reference>
<dbReference type="GO" id="GO:0003723">
    <property type="term" value="F:RNA binding"/>
    <property type="evidence" value="ECO:0007669"/>
    <property type="project" value="UniProtKB-UniRule"/>
</dbReference>
<feature type="non-terminal residue" evidence="4">
    <location>
        <position position="74"/>
    </location>
</feature>
<evidence type="ECO:0000259" key="3">
    <source>
        <dbReference type="PROSITE" id="PS50102"/>
    </source>
</evidence>
<dbReference type="InterPro" id="IPR012677">
    <property type="entry name" value="Nucleotide-bd_a/b_plait_sf"/>
</dbReference>
<feature type="region of interest" description="Disordered" evidence="2">
    <location>
        <begin position="1"/>
        <end position="29"/>
    </location>
</feature>
<protein>
    <recommendedName>
        <fullName evidence="3">RRM domain-containing protein</fullName>
    </recommendedName>
</protein>
<dbReference type="OrthoDB" id="10023235at2759"/>
<dbReference type="InterPro" id="IPR000504">
    <property type="entry name" value="RRM_dom"/>
</dbReference>
<dbReference type="PROSITE" id="PS50102">
    <property type="entry name" value="RRM"/>
    <property type="match status" value="1"/>
</dbReference>
<dbReference type="EMBL" id="UYRU01080451">
    <property type="protein sequence ID" value="VDN31064.1"/>
    <property type="molecule type" value="Genomic_DNA"/>
</dbReference>
<feature type="domain" description="RRM" evidence="3">
    <location>
        <begin position="26"/>
        <end position="74"/>
    </location>
</feature>
<organism evidence="4 5">
    <name type="scientific">Dibothriocephalus latus</name>
    <name type="common">Fish tapeworm</name>
    <name type="synonym">Diphyllobothrium latum</name>
    <dbReference type="NCBI Taxonomy" id="60516"/>
    <lineage>
        <taxon>Eukaryota</taxon>
        <taxon>Metazoa</taxon>
        <taxon>Spiralia</taxon>
        <taxon>Lophotrochozoa</taxon>
        <taxon>Platyhelminthes</taxon>
        <taxon>Cestoda</taxon>
        <taxon>Eucestoda</taxon>
        <taxon>Diphyllobothriidea</taxon>
        <taxon>Diphyllobothriidae</taxon>
        <taxon>Dibothriocephalus</taxon>
    </lineage>
</organism>